<accession>A0A9X3CZL8</accession>
<dbReference type="AlphaFoldDB" id="A0A9X3CZL8"/>
<gene>
    <name evidence="1" type="ORF">OQ279_15790</name>
</gene>
<protein>
    <submittedName>
        <fullName evidence="1">Uncharacterized protein</fullName>
    </submittedName>
</protein>
<evidence type="ECO:0000313" key="1">
    <source>
        <dbReference type="EMBL" id="MCX2839609.1"/>
    </source>
</evidence>
<dbReference type="EMBL" id="JAPJDA010000031">
    <property type="protein sequence ID" value="MCX2839609.1"/>
    <property type="molecule type" value="Genomic_DNA"/>
</dbReference>
<evidence type="ECO:0000313" key="2">
    <source>
        <dbReference type="Proteomes" id="UP001148482"/>
    </source>
</evidence>
<organism evidence="1 2">
    <name type="scientific">Salinimicrobium profundisediminis</name>
    <dbReference type="NCBI Taxonomy" id="2994553"/>
    <lineage>
        <taxon>Bacteria</taxon>
        <taxon>Pseudomonadati</taxon>
        <taxon>Bacteroidota</taxon>
        <taxon>Flavobacteriia</taxon>
        <taxon>Flavobacteriales</taxon>
        <taxon>Flavobacteriaceae</taxon>
        <taxon>Salinimicrobium</taxon>
    </lineage>
</organism>
<dbReference type="Proteomes" id="UP001148482">
    <property type="component" value="Unassembled WGS sequence"/>
</dbReference>
<proteinExistence type="predicted"/>
<comment type="caution">
    <text evidence="1">The sequence shown here is derived from an EMBL/GenBank/DDBJ whole genome shotgun (WGS) entry which is preliminary data.</text>
</comment>
<name>A0A9X3CZL8_9FLAO</name>
<keyword evidence="2" id="KW-1185">Reference proteome</keyword>
<sequence length="48" mass="5468">MAYPSNFYKTRWRGFVIRAGSSPYVTSSGVERFLKSNVTSSGVERPFF</sequence>
<reference evidence="1" key="1">
    <citation type="submission" date="2022-11" db="EMBL/GenBank/DDBJ databases">
        <title>Salinimicrobium profundisediminis sp. nov., isolated from deep-sea sediment of the Mariana Trench.</title>
        <authorList>
            <person name="Fu H."/>
        </authorList>
    </citation>
    <scope>NUCLEOTIDE SEQUENCE</scope>
    <source>
        <strain evidence="1">MT39</strain>
    </source>
</reference>
<dbReference type="RefSeq" id="WP_266070986.1">
    <property type="nucleotide sequence ID" value="NZ_JAPJDA010000031.1"/>
</dbReference>